<keyword evidence="1" id="KW-0732">Signal</keyword>
<evidence type="ECO:0000256" key="1">
    <source>
        <dbReference type="SAM" id="SignalP"/>
    </source>
</evidence>
<dbReference type="EMBL" id="JAKIKT010000001">
    <property type="protein sequence ID" value="MCL2912618.1"/>
    <property type="molecule type" value="Genomic_DNA"/>
</dbReference>
<proteinExistence type="predicted"/>
<sequence>MKLILLIFILLAGHAQADDLLHVGGAELEVHFDDGFDASERQVVTRWLERYSQALAGLYGRFPVEQARYQIKRASYGKGPVPWAEVRREGVEGVNFYLGKELSSYSLMADWTAAHELSHLLMPYPGRSDVWLSEGLASWYQGILMFNAGLKSEQALWQGLIDGFSRADSSRFTGRLSQASREMKSQHSYMRVYWVGAAYYLQMEYALQLHGEQLLAVLSSYQSCCRNDSSSKTGREFITALDEQLGMSLFSYYYDKWRDSEKMPDVSSALTWFGVSQEDGQVVLDKEHISAMRRAQLYKYPVEVPKSRLLALGGRRPK</sequence>
<evidence type="ECO:0000313" key="3">
    <source>
        <dbReference type="Proteomes" id="UP001202831"/>
    </source>
</evidence>
<keyword evidence="3" id="KW-1185">Reference proteome</keyword>
<name>A0ABT0N2G2_9GAMM</name>
<reference evidence="2 3" key="1">
    <citation type="submission" date="2022-01" db="EMBL/GenBank/DDBJ databases">
        <title>Whole genome-based taxonomy of the Shewanellaceae.</title>
        <authorList>
            <person name="Martin-Rodriguez A.J."/>
        </authorList>
    </citation>
    <scope>NUCLEOTIDE SEQUENCE [LARGE SCALE GENOMIC DNA]</scope>
    <source>
        <strain evidence="2 3">DSM 21332</strain>
    </source>
</reference>
<organism evidence="2 3">
    <name type="scientific">Shewanella corallii</name>
    <dbReference type="NCBI Taxonomy" id="560080"/>
    <lineage>
        <taxon>Bacteria</taxon>
        <taxon>Pseudomonadati</taxon>
        <taxon>Pseudomonadota</taxon>
        <taxon>Gammaproteobacteria</taxon>
        <taxon>Alteromonadales</taxon>
        <taxon>Shewanellaceae</taxon>
        <taxon>Shewanella</taxon>
    </lineage>
</organism>
<evidence type="ECO:0008006" key="4">
    <source>
        <dbReference type="Google" id="ProtNLM"/>
    </source>
</evidence>
<comment type="caution">
    <text evidence="2">The sequence shown here is derived from an EMBL/GenBank/DDBJ whole genome shotgun (WGS) entry which is preliminary data.</text>
</comment>
<gene>
    <name evidence="2" type="ORF">L2725_02255</name>
</gene>
<dbReference type="SUPFAM" id="SSF55486">
    <property type="entry name" value="Metalloproteases ('zincins'), catalytic domain"/>
    <property type="match status" value="1"/>
</dbReference>
<protein>
    <recommendedName>
        <fullName evidence="4">Peptidase M61 catalytic domain-containing protein</fullName>
    </recommendedName>
</protein>
<feature type="signal peptide" evidence="1">
    <location>
        <begin position="1"/>
        <end position="17"/>
    </location>
</feature>
<evidence type="ECO:0000313" key="2">
    <source>
        <dbReference type="EMBL" id="MCL2912618.1"/>
    </source>
</evidence>
<feature type="chain" id="PRO_5046309807" description="Peptidase M61 catalytic domain-containing protein" evidence="1">
    <location>
        <begin position="18"/>
        <end position="318"/>
    </location>
</feature>
<dbReference type="RefSeq" id="WP_249247442.1">
    <property type="nucleotide sequence ID" value="NZ_JAKIKT010000001.1"/>
</dbReference>
<dbReference type="Proteomes" id="UP001202831">
    <property type="component" value="Unassembled WGS sequence"/>
</dbReference>
<accession>A0ABT0N2G2</accession>